<sequence>MSEYRGLLAFGYIFLFLSIFSLVFDYRIISLDIVLSFTLAISIFAIVFSIYKIRKESREL</sequence>
<name>A0A2U9ID26_9CREN</name>
<feature type="transmembrane region" description="Helical" evidence="1">
    <location>
        <begin position="7"/>
        <end position="27"/>
    </location>
</feature>
<proteinExistence type="predicted"/>
<keyword evidence="1" id="KW-1133">Transmembrane helix</keyword>
<keyword evidence="3" id="KW-1185">Reference proteome</keyword>
<dbReference type="OrthoDB" id="43997at2157"/>
<dbReference type="GeneID" id="36831322"/>
<dbReference type="RefSeq" id="WP_110269815.1">
    <property type="nucleotide sequence ID" value="NZ_CP029289.2"/>
</dbReference>
<evidence type="ECO:0000256" key="1">
    <source>
        <dbReference type="SAM" id="Phobius"/>
    </source>
</evidence>
<dbReference type="EMBL" id="CP029289">
    <property type="protein sequence ID" value="AWR93931.1"/>
    <property type="molecule type" value="Genomic_DNA"/>
</dbReference>
<gene>
    <name evidence="2" type="ORF">DFR85_04160</name>
</gene>
<keyword evidence="1" id="KW-0812">Transmembrane</keyword>
<reference evidence="2 3" key="1">
    <citation type="submission" date="2018-05" db="EMBL/GenBank/DDBJ databases">
        <title>Complete Genome Sequences of Extremely Thermoacidophilic, Metal-Mobilizing Type-Strain Members of the Archaeal Family Sulfolobaceae: Acidianus brierleyi DSM-1651T, Acidianus sulfidivorans DSM-18786T, Metallosphaera hakonensis DSM-7519T, and Metallosphaera prunae DSM-10039T.</title>
        <authorList>
            <person name="Counts J.A."/>
            <person name="Kelly R.M."/>
        </authorList>
    </citation>
    <scope>NUCLEOTIDE SEQUENCE [LARGE SCALE GENOMIC DNA]</scope>
    <source>
        <strain evidence="2 3">DSM 1651</strain>
    </source>
</reference>
<accession>A0A2U9ID26</accession>
<organism evidence="2 3">
    <name type="scientific">Acidianus brierleyi</name>
    <dbReference type="NCBI Taxonomy" id="41673"/>
    <lineage>
        <taxon>Archaea</taxon>
        <taxon>Thermoproteota</taxon>
        <taxon>Thermoprotei</taxon>
        <taxon>Sulfolobales</taxon>
        <taxon>Sulfolobaceae</taxon>
        <taxon>Acidianus</taxon>
    </lineage>
</organism>
<protein>
    <submittedName>
        <fullName evidence="2">Uncharacterized protein</fullName>
    </submittedName>
</protein>
<feature type="transmembrane region" description="Helical" evidence="1">
    <location>
        <begin position="33"/>
        <end position="51"/>
    </location>
</feature>
<dbReference type="Proteomes" id="UP000248044">
    <property type="component" value="Chromosome"/>
</dbReference>
<dbReference type="AlphaFoldDB" id="A0A2U9ID26"/>
<evidence type="ECO:0000313" key="3">
    <source>
        <dbReference type="Proteomes" id="UP000248044"/>
    </source>
</evidence>
<keyword evidence="1" id="KW-0472">Membrane</keyword>
<evidence type="ECO:0000313" key="2">
    <source>
        <dbReference type="EMBL" id="AWR93931.1"/>
    </source>
</evidence>
<dbReference type="KEGG" id="abri:DFR85_04160"/>